<comment type="similarity">
    <text evidence="1">Belongs to the Gfo/Idh/MocA family.</text>
</comment>
<dbReference type="Gene3D" id="3.30.360.10">
    <property type="entry name" value="Dihydrodipicolinate Reductase, domain 2"/>
    <property type="match status" value="1"/>
</dbReference>
<evidence type="ECO:0000259" key="4">
    <source>
        <dbReference type="Pfam" id="PF01408"/>
    </source>
</evidence>
<dbReference type="KEGG" id="bcv:Bcav_0805"/>
<dbReference type="eggNOG" id="COG0673">
    <property type="taxonomic scope" value="Bacteria"/>
</dbReference>
<dbReference type="Proteomes" id="UP000007962">
    <property type="component" value="Chromosome"/>
</dbReference>
<dbReference type="GO" id="GO:0000166">
    <property type="term" value="F:nucleotide binding"/>
    <property type="evidence" value="ECO:0007669"/>
    <property type="project" value="InterPro"/>
</dbReference>
<dbReference type="Pfam" id="PF22725">
    <property type="entry name" value="GFO_IDH_MocA_C3"/>
    <property type="match status" value="1"/>
</dbReference>
<dbReference type="InterPro" id="IPR051317">
    <property type="entry name" value="Gfo/Idh/MocA_oxidoreduct"/>
</dbReference>
<evidence type="ECO:0000256" key="3">
    <source>
        <dbReference type="ARBA" id="ARBA00023027"/>
    </source>
</evidence>
<proteinExistence type="inferred from homology"/>
<evidence type="ECO:0000313" key="7">
    <source>
        <dbReference type="Proteomes" id="UP000007962"/>
    </source>
</evidence>
<dbReference type="Pfam" id="PF01408">
    <property type="entry name" value="GFO_IDH_MocA"/>
    <property type="match status" value="1"/>
</dbReference>
<dbReference type="AlphaFoldDB" id="C5BYV8"/>
<dbReference type="EMBL" id="CP001618">
    <property type="protein sequence ID" value="ACQ79066.1"/>
    <property type="molecule type" value="Genomic_DNA"/>
</dbReference>
<evidence type="ECO:0000256" key="1">
    <source>
        <dbReference type="ARBA" id="ARBA00010928"/>
    </source>
</evidence>
<keyword evidence="3" id="KW-0520">NAD</keyword>
<feature type="domain" description="GFO/IDH/MocA-like oxidoreductase" evidence="5">
    <location>
        <begin position="133"/>
        <end position="236"/>
    </location>
</feature>
<keyword evidence="7" id="KW-1185">Reference proteome</keyword>
<dbReference type="RefSeq" id="WP_012725846.1">
    <property type="nucleotide sequence ID" value="NC_012669.1"/>
</dbReference>
<dbReference type="PANTHER" id="PTHR43708:SF5">
    <property type="entry name" value="CONSERVED EXPRESSED OXIDOREDUCTASE (EUROFUNG)-RELATED"/>
    <property type="match status" value="1"/>
</dbReference>
<feature type="domain" description="Gfo/Idh/MocA-like oxidoreductase N-terminal" evidence="4">
    <location>
        <begin position="14"/>
        <end position="122"/>
    </location>
</feature>
<reference evidence="6 7" key="1">
    <citation type="journal article" date="2009" name="Stand. Genomic Sci.">
        <title>Complete genome sequence of Beutenbergia cavernae type strain (HKI 0122).</title>
        <authorList>
            <person name="Land M."/>
            <person name="Pukall R."/>
            <person name="Abt B."/>
            <person name="Goker M."/>
            <person name="Rohde M."/>
            <person name="Glavina Del Rio T."/>
            <person name="Tice H."/>
            <person name="Copeland A."/>
            <person name="Cheng J.F."/>
            <person name="Lucas S."/>
            <person name="Chen F."/>
            <person name="Nolan M."/>
            <person name="Bruce D."/>
            <person name="Goodwin L."/>
            <person name="Pitluck S."/>
            <person name="Ivanova N."/>
            <person name="Mavromatis K."/>
            <person name="Ovchinnikova G."/>
            <person name="Pati A."/>
            <person name="Chen A."/>
            <person name="Palaniappan K."/>
            <person name="Hauser L."/>
            <person name="Chang Y.J."/>
            <person name="Jefferies C.C."/>
            <person name="Saunders E."/>
            <person name="Brettin T."/>
            <person name="Detter J.C."/>
            <person name="Han C."/>
            <person name="Chain P."/>
            <person name="Bristow J."/>
            <person name="Eisen J.A."/>
            <person name="Markowitz V."/>
            <person name="Hugenholtz P."/>
            <person name="Kyrpides N.C."/>
            <person name="Klenk H.P."/>
            <person name="Lapidus A."/>
        </authorList>
    </citation>
    <scope>NUCLEOTIDE SEQUENCE [LARGE SCALE GENOMIC DNA]</scope>
    <source>
        <strain evidence="7">ATCC BAA-8 / DSM 12333 / NBRC 16432</strain>
    </source>
</reference>
<accession>C5BYV8</accession>
<organism evidence="6 7">
    <name type="scientific">Beutenbergia cavernae (strain ATCC BAA-8 / DSM 12333 / CCUG 43141 / JCM 11478 / NBRC 16432 / NCIMB 13614 / HKI 0122)</name>
    <dbReference type="NCBI Taxonomy" id="471853"/>
    <lineage>
        <taxon>Bacteria</taxon>
        <taxon>Bacillati</taxon>
        <taxon>Actinomycetota</taxon>
        <taxon>Actinomycetes</taxon>
        <taxon>Micrococcales</taxon>
        <taxon>Beutenbergiaceae</taxon>
        <taxon>Beutenbergia</taxon>
    </lineage>
</organism>
<dbReference type="SUPFAM" id="SSF51735">
    <property type="entry name" value="NAD(P)-binding Rossmann-fold domains"/>
    <property type="match status" value="1"/>
</dbReference>
<evidence type="ECO:0000259" key="5">
    <source>
        <dbReference type="Pfam" id="PF22725"/>
    </source>
</evidence>
<name>C5BYV8_BEUC1</name>
<dbReference type="InterPro" id="IPR036291">
    <property type="entry name" value="NAD(P)-bd_dom_sf"/>
</dbReference>
<gene>
    <name evidence="6" type="ordered locus">Bcav_0805</name>
</gene>
<evidence type="ECO:0000256" key="2">
    <source>
        <dbReference type="ARBA" id="ARBA00023002"/>
    </source>
</evidence>
<dbReference type="HOGENOM" id="CLU_805776_0_0_11"/>
<dbReference type="PANTHER" id="PTHR43708">
    <property type="entry name" value="CONSERVED EXPRESSED OXIDOREDUCTASE (EUROFUNG)"/>
    <property type="match status" value="1"/>
</dbReference>
<dbReference type="OrthoDB" id="256869at2"/>
<protein>
    <submittedName>
        <fullName evidence="6">Oxidoreductase domain protein</fullName>
    </submittedName>
</protein>
<sequence>MPAPLRLSFLGVTHPHAAAWADAARDDPETEVVAVYDHDADAATAFAATYGADRVARAGEALAAADAVVVDGRNDEAVPFATLAVEAGLPVFIEKTGARAAAELVGLAASAREAGVVTQMGYFMRYSDSVVATAEALASGELGRVGLARFHAAIPHQAWTSMAHWFADASNVVTPFMEAGCHLVDVVRLLLGEPDDVTATSVRWAGTTSPAEDALAATMRVGDTVVVIDFTAHEASPWNIAWGGELYGDAATRTFGVTPARTSVGTGDHVATVDAPVDLTDADAVRDRMAQENTELMRRGMRAFADAVRGRTPSPVDATSGARTLELIEDVLRAAATPGVRRRD</sequence>
<dbReference type="GO" id="GO:0016491">
    <property type="term" value="F:oxidoreductase activity"/>
    <property type="evidence" value="ECO:0007669"/>
    <property type="project" value="UniProtKB-KW"/>
</dbReference>
<dbReference type="InterPro" id="IPR055170">
    <property type="entry name" value="GFO_IDH_MocA-like_dom"/>
</dbReference>
<keyword evidence="2" id="KW-0560">Oxidoreductase</keyword>
<dbReference type="SUPFAM" id="SSF55347">
    <property type="entry name" value="Glyceraldehyde-3-phosphate dehydrogenase-like, C-terminal domain"/>
    <property type="match status" value="1"/>
</dbReference>
<evidence type="ECO:0000313" key="6">
    <source>
        <dbReference type="EMBL" id="ACQ79066.1"/>
    </source>
</evidence>
<dbReference type="STRING" id="471853.Bcav_0805"/>
<dbReference type="InterPro" id="IPR000683">
    <property type="entry name" value="Gfo/Idh/MocA-like_OxRdtase_N"/>
</dbReference>
<dbReference type="Gene3D" id="3.40.50.720">
    <property type="entry name" value="NAD(P)-binding Rossmann-like Domain"/>
    <property type="match status" value="1"/>
</dbReference>